<feature type="active site" description="Charge relay system" evidence="5">
    <location>
        <position position="245"/>
    </location>
</feature>
<feature type="region of interest" description="Disordered" evidence="6">
    <location>
        <begin position="577"/>
        <end position="643"/>
    </location>
</feature>
<feature type="compositionally biased region" description="Pro residues" evidence="6">
    <location>
        <begin position="628"/>
        <end position="637"/>
    </location>
</feature>
<feature type="region of interest" description="Disordered" evidence="6">
    <location>
        <begin position="530"/>
        <end position="550"/>
    </location>
</feature>
<dbReference type="SUPFAM" id="SSF52743">
    <property type="entry name" value="Subtilisin-like"/>
    <property type="match status" value="1"/>
</dbReference>
<dbReference type="InterPro" id="IPR000209">
    <property type="entry name" value="Peptidase_S8/S53_dom"/>
</dbReference>
<dbReference type="KEGG" id="aalt:CC77DRAFT_1065397"/>
<dbReference type="GO" id="GO:0006508">
    <property type="term" value="P:proteolysis"/>
    <property type="evidence" value="ECO:0007669"/>
    <property type="project" value="UniProtKB-KW"/>
</dbReference>
<comment type="similarity">
    <text evidence="1 5">Belongs to the peptidase S8 family.</text>
</comment>
<dbReference type="PRINTS" id="PR00723">
    <property type="entry name" value="SUBTILISIN"/>
</dbReference>
<dbReference type="InterPro" id="IPR023828">
    <property type="entry name" value="Peptidase_S8_Ser-AS"/>
</dbReference>
<evidence type="ECO:0000256" key="5">
    <source>
        <dbReference type="PROSITE-ProRule" id="PRU01240"/>
    </source>
</evidence>
<keyword evidence="4 5" id="KW-0720">Serine protease</keyword>
<keyword evidence="7" id="KW-0732">Signal</keyword>
<evidence type="ECO:0000256" key="3">
    <source>
        <dbReference type="ARBA" id="ARBA00022801"/>
    </source>
</evidence>
<keyword evidence="3 5" id="KW-0378">Hydrolase</keyword>
<name>A0A177D9H9_ALTAL</name>
<evidence type="ECO:0000313" key="10">
    <source>
        <dbReference type="Proteomes" id="UP000077248"/>
    </source>
</evidence>
<reference evidence="9 10" key="1">
    <citation type="submission" date="2016-05" db="EMBL/GenBank/DDBJ databases">
        <title>Comparative analysis of secretome profiles of manganese(II)-oxidizing ascomycete fungi.</title>
        <authorList>
            <consortium name="DOE Joint Genome Institute"/>
            <person name="Zeiner C.A."/>
            <person name="Purvine S.O."/>
            <person name="Zink E.M."/>
            <person name="Wu S."/>
            <person name="Pasa-Tolic L."/>
            <person name="Chaput D.L."/>
            <person name="Haridas S."/>
            <person name="Grigoriev I.V."/>
            <person name="Santelli C.M."/>
            <person name="Hansel C.M."/>
        </authorList>
    </citation>
    <scope>NUCLEOTIDE SEQUENCE [LARGE SCALE GENOMIC DNA]</scope>
    <source>
        <strain evidence="9 10">SRC1lrK2f</strain>
    </source>
</reference>
<evidence type="ECO:0000256" key="4">
    <source>
        <dbReference type="ARBA" id="ARBA00022825"/>
    </source>
</evidence>
<evidence type="ECO:0000259" key="8">
    <source>
        <dbReference type="Pfam" id="PF00082"/>
    </source>
</evidence>
<evidence type="ECO:0000313" key="9">
    <source>
        <dbReference type="EMBL" id="OAG16383.1"/>
    </source>
</evidence>
<dbReference type="AlphaFoldDB" id="A0A177D9H9"/>
<evidence type="ECO:0000256" key="2">
    <source>
        <dbReference type="ARBA" id="ARBA00022670"/>
    </source>
</evidence>
<feature type="chain" id="PRO_5008059156" evidence="7">
    <location>
        <begin position="25"/>
        <end position="713"/>
    </location>
</feature>
<feature type="compositionally biased region" description="Basic and acidic residues" evidence="6">
    <location>
        <begin position="91"/>
        <end position="102"/>
    </location>
</feature>
<dbReference type="PROSITE" id="PS00137">
    <property type="entry name" value="SUBTILASE_HIS"/>
    <property type="match status" value="1"/>
</dbReference>
<protein>
    <submittedName>
        <fullName evidence="9">Subtilisin-like protein</fullName>
    </submittedName>
</protein>
<dbReference type="PROSITE" id="PS51892">
    <property type="entry name" value="SUBTILASE"/>
    <property type="match status" value="1"/>
</dbReference>
<organism evidence="9 10">
    <name type="scientific">Alternaria alternata</name>
    <name type="common">Alternaria rot fungus</name>
    <name type="synonym">Torula alternata</name>
    <dbReference type="NCBI Taxonomy" id="5599"/>
    <lineage>
        <taxon>Eukaryota</taxon>
        <taxon>Fungi</taxon>
        <taxon>Dikarya</taxon>
        <taxon>Ascomycota</taxon>
        <taxon>Pezizomycotina</taxon>
        <taxon>Dothideomycetes</taxon>
        <taxon>Pleosporomycetidae</taxon>
        <taxon>Pleosporales</taxon>
        <taxon>Pleosporineae</taxon>
        <taxon>Pleosporaceae</taxon>
        <taxon>Alternaria</taxon>
        <taxon>Alternaria sect. Alternaria</taxon>
        <taxon>Alternaria alternata complex</taxon>
    </lineage>
</organism>
<keyword evidence="2 5" id="KW-0645">Protease</keyword>
<evidence type="ECO:0000256" key="7">
    <source>
        <dbReference type="SAM" id="SignalP"/>
    </source>
</evidence>
<dbReference type="GeneID" id="29114399"/>
<dbReference type="PANTHER" id="PTHR43806">
    <property type="entry name" value="PEPTIDASE S8"/>
    <property type="match status" value="1"/>
</dbReference>
<dbReference type="PROSITE" id="PS00138">
    <property type="entry name" value="SUBTILASE_SER"/>
    <property type="match status" value="1"/>
</dbReference>
<feature type="active site" description="Charge relay system" evidence="5">
    <location>
        <position position="487"/>
    </location>
</feature>
<dbReference type="VEuPathDB" id="FungiDB:CC77DRAFT_1065397"/>
<sequence>MVYVSHVTLAAIAVFLTHLSVGTAETQPVVHLHQRMNPNDQPGAEAVASNDSFNPGVKQSCDSVAVSAQDSTKNEACEFNPDGTPVQTVSEDTKKRAKRDEDTPRPYLVTTVDGITQAQYEEFAKKPPLGDKQGDIIAFDEVEWVSCQYLNLTDAEAAIVRQDPIIAWAEPMSEEDGEALVIPNHGGTNSLYARATLPQSLNQRDDSAAHLRLLSARNQKNDPAQLPNYVFEPSLGQGQTIYVLDTGYRKSHQEFDASEREVRDFVVPNRHTLALGSLSDDQKGPEDMADINGHGTMVASIAAGYVSGVASKANLVVVKMRNWAKNPQNPESDKLVPRGVTDSGLEFALSWTFKDIEQQRRQNTDPNAKYIINLSYGWIKESAQGKINIMERALKKCKDKDITLVIAAGNEGAIRTLDTLTPQAFGTDDRFSMITVGGVDQTGKYYRDTVQGNGQGGQVDIYADAVNVVAAKHDGEDDSTTPATGTSAAAPAIAGLAAYFFSIPELRSNWHDGSVPADMKAFILKNAEVRNDDPFNGDEYENSPKPEKDSLKVPYNLALNQLCDLPDTNAKRSLFTKRAPTPEQSVPGRPIVENGAVTNEDLKNEICNVHNRPAESEPEPEPEQPEQPDSPPPPPPNTASCKVLEQGLGGGKWEVTGSGWGDEASLEEKFGDDSFSFTGGDTFTATFLSGMSVGDIENAVREMSGLGDVTCST</sequence>
<feature type="active site" description="Charge relay system" evidence="5">
    <location>
        <position position="294"/>
    </location>
</feature>
<dbReference type="InterPro" id="IPR036852">
    <property type="entry name" value="Peptidase_S8/S53_dom_sf"/>
</dbReference>
<gene>
    <name evidence="9" type="ORF">CC77DRAFT_1065397</name>
</gene>
<dbReference type="Gene3D" id="3.40.50.200">
    <property type="entry name" value="Peptidase S8/S53 domain"/>
    <property type="match status" value="1"/>
</dbReference>
<dbReference type="PANTHER" id="PTHR43806:SF11">
    <property type="entry name" value="CEREVISIN-RELATED"/>
    <property type="match status" value="1"/>
</dbReference>
<dbReference type="InterPro" id="IPR015500">
    <property type="entry name" value="Peptidase_S8_subtilisin-rel"/>
</dbReference>
<dbReference type="InterPro" id="IPR050131">
    <property type="entry name" value="Peptidase_S8_subtilisin-like"/>
</dbReference>
<feature type="compositionally biased region" description="Acidic residues" evidence="6">
    <location>
        <begin position="616"/>
        <end position="626"/>
    </location>
</feature>
<dbReference type="GO" id="GO:0004252">
    <property type="term" value="F:serine-type endopeptidase activity"/>
    <property type="evidence" value="ECO:0007669"/>
    <property type="project" value="UniProtKB-UniRule"/>
</dbReference>
<dbReference type="InterPro" id="IPR022398">
    <property type="entry name" value="Peptidase_S8_His-AS"/>
</dbReference>
<evidence type="ECO:0000256" key="1">
    <source>
        <dbReference type="ARBA" id="ARBA00011073"/>
    </source>
</evidence>
<dbReference type="Proteomes" id="UP000077248">
    <property type="component" value="Unassembled WGS sequence"/>
</dbReference>
<accession>A0A177D9H9</accession>
<proteinExistence type="inferred from homology"/>
<evidence type="ECO:0000256" key="6">
    <source>
        <dbReference type="SAM" id="MobiDB-lite"/>
    </source>
</evidence>
<dbReference type="EMBL" id="KV441490">
    <property type="protein sequence ID" value="OAG16383.1"/>
    <property type="molecule type" value="Genomic_DNA"/>
</dbReference>
<keyword evidence="10" id="KW-1185">Reference proteome</keyword>
<dbReference type="Pfam" id="PF00082">
    <property type="entry name" value="Peptidase_S8"/>
    <property type="match status" value="1"/>
</dbReference>
<dbReference type="RefSeq" id="XP_018381804.1">
    <property type="nucleotide sequence ID" value="XM_018528805.1"/>
</dbReference>
<feature type="signal peptide" evidence="7">
    <location>
        <begin position="1"/>
        <end position="24"/>
    </location>
</feature>
<feature type="domain" description="Peptidase S8/S53" evidence="8">
    <location>
        <begin position="236"/>
        <end position="529"/>
    </location>
</feature>
<feature type="region of interest" description="Disordered" evidence="6">
    <location>
        <begin position="75"/>
        <end position="102"/>
    </location>
</feature>
<dbReference type="OMA" id="MADINGH"/>